<organism evidence="1 2">
    <name type="scientific">Brachionus calyciflorus</name>
    <dbReference type="NCBI Taxonomy" id="104777"/>
    <lineage>
        <taxon>Eukaryota</taxon>
        <taxon>Metazoa</taxon>
        <taxon>Spiralia</taxon>
        <taxon>Gnathifera</taxon>
        <taxon>Rotifera</taxon>
        <taxon>Eurotatoria</taxon>
        <taxon>Monogononta</taxon>
        <taxon>Pseudotrocha</taxon>
        <taxon>Ploima</taxon>
        <taxon>Brachionidae</taxon>
        <taxon>Brachionus</taxon>
    </lineage>
</organism>
<dbReference type="Proteomes" id="UP000663879">
    <property type="component" value="Unassembled WGS sequence"/>
</dbReference>
<evidence type="ECO:0000313" key="2">
    <source>
        <dbReference type="Proteomes" id="UP000663879"/>
    </source>
</evidence>
<proteinExistence type="predicted"/>
<comment type="caution">
    <text evidence="1">The sequence shown here is derived from an EMBL/GenBank/DDBJ whole genome shotgun (WGS) entry which is preliminary data.</text>
</comment>
<reference evidence="1" key="1">
    <citation type="submission" date="2021-02" db="EMBL/GenBank/DDBJ databases">
        <authorList>
            <person name="Nowell W R."/>
        </authorList>
    </citation>
    <scope>NUCLEOTIDE SEQUENCE</scope>
    <source>
        <strain evidence="1">Ploen Becks lab</strain>
    </source>
</reference>
<name>A0A814GWX8_9BILA</name>
<protein>
    <submittedName>
        <fullName evidence="1">Uncharacterized protein</fullName>
    </submittedName>
</protein>
<sequence length="354" mass="41671">MIPLNLQTHEQDSDFIKIHDKTNNLTDYNLGELAEPLHVIWPKSDCNFAWDLMIFESINQSNKIVHLFQIKKSDDQKDLIETIGKHFLIIIRIFSSKKQRKQLDKEYTKITSDRNKPAREDLASYDFKLYFISSLSSFSQNFPELLKNETRLRIEALKLCQSKLDDAKTDLKVFQKGLKKLQKCLPHLGELKEFTFKKWLKNNPDVVENLIKIIEYLKNELTNNFSKIMNFEFPKSLNKLTLNDSQPVSVNEIDNLIKNTADLIKKKEINITENYRKIFEYFYGQIEKLIEKVKKTNFDGKEKIESFSLDDLGKFEKEKCVLIDKKSLNEKSKFLKLKSKSNVNKKQKLTKTIN</sequence>
<evidence type="ECO:0000313" key="1">
    <source>
        <dbReference type="EMBL" id="CAF1002403.1"/>
    </source>
</evidence>
<gene>
    <name evidence="1" type="ORF">OXX778_LOCUS16474</name>
</gene>
<accession>A0A814GWX8</accession>
<dbReference type="EMBL" id="CAJNOC010003903">
    <property type="protein sequence ID" value="CAF1002403.1"/>
    <property type="molecule type" value="Genomic_DNA"/>
</dbReference>
<dbReference type="AlphaFoldDB" id="A0A814GWX8"/>
<keyword evidence="2" id="KW-1185">Reference proteome</keyword>